<dbReference type="Pfam" id="PF23598">
    <property type="entry name" value="LRR_14"/>
    <property type="match status" value="1"/>
</dbReference>
<evidence type="ECO:0000313" key="8">
    <source>
        <dbReference type="EMBL" id="KAL3727999.1"/>
    </source>
</evidence>
<dbReference type="InterPro" id="IPR041118">
    <property type="entry name" value="Rx_N"/>
</dbReference>
<dbReference type="AlphaFoldDB" id="A0ABD3JJX6"/>
<evidence type="ECO:0000259" key="7">
    <source>
        <dbReference type="Pfam" id="PF23598"/>
    </source>
</evidence>
<dbReference type="InterPro" id="IPR042197">
    <property type="entry name" value="Apaf_helical"/>
</dbReference>
<dbReference type="Gene3D" id="1.10.10.10">
    <property type="entry name" value="Winged helix-like DNA-binding domain superfamily/Winged helix DNA-binding domain"/>
    <property type="match status" value="1"/>
</dbReference>
<evidence type="ECO:0000313" key="9">
    <source>
        <dbReference type="Proteomes" id="UP001634007"/>
    </source>
</evidence>
<reference evidence="8 9" key="1">
    <citation type="submission" date="2024-11" db="EMBL/GenBank/DDBJ databases">
        <title>Chromosome-level genome assembly of Eucalyptus globulus Labill. provides insights into its genome evolution.</title>
        <authorList>
            <person name="Li X."/>
        </authorList>
    </citation>
    <scope>NUCLEOTIDE SEQUENCE [LARGE SCALE GENOMIC DNA]</scope>
    <source>
        <strain evidence="8">CL2024</strain>
        <tissue evidence="8">Fresh tender leaves</tissue>
    </source>
</reference>
<dbReference type="FunFam" id="3.40.50.300:FF:001091">
    <property type="entry name" value="Probable disease resistance protein At1g61300"/>
    <property type="match status" value="1"/>
</dbReference>
<dbReference type="Proteomes" id="UP001634007">
    <property type="component" value="Unassembled WGS sequence"/>
</dbReference>
<proteinExistence type="predicted"/>
<dbReference type="EMBL" id="JBJKBG010000008">
    <property type="protein sequence ID" value="KAL3727999.1"/>
    <property type="molecule type" value="Genomic_DNA"/>
</dbReference>
<feature type="domain" description="Disease resistance R13L4/SHOC-2-like LRR" evidence="7">
    <location>
        <begin position="546"/>
        <end position="878"/>
    </location>
</feature>
<name>A0ABD3JJX6_EUCGL</name>
<accession>A0ABD3JJX6</accession>
<evidence type="ECO:0000256" key="1">
    <source>
        <dbReference type="ARBA" id="ARBA00022737"/>
    </source>
</evidence>
<dbReference type="SUPFAM" id="SSF52058">
    <property type="entry name" value="L domain-like"/>
    <property type="match status" value="1"/>
</dbReference>
<dbReference type="InterPro" id="IPR032675">
    <property type="entry name" value="LRR_dom_sf"/>
</dbReference>
<gene>
    <name evidence="8" type="ORF">ACJRO7_032703</name>
</gene>
<dbReference type="InterPro" id="IPR058922">
    <property type="entry name" value="WHD_DRP"/>
</dbReference>
<dbReference type="Gene3D" id="1.20.5.4130">
    <property type="match status" value="1"/>
</dbReference>
<dbReference type="GO" id="GO:0000166">
    <property type="term" value="F:nucleotide binding"/>
    <property type="evidence" value="ECO:0007669"/>
    <property type="project" value="UniProtKB-KW"/>
</dbReference>
<evidence type="ECO:0000259" key="6">
    <source>
        <dbReference type="Pfam" id="PF23559"/>
    </source>
</evidence>
<feature type="domain" description="Disease resistance N-terminal" evidence="5">
    <location>
        <begin position="5"/>
        <end position="87"/>
    </location>
</feature>
<feature type="domain" description="NB-ARC" evidence="4">
    <location>
        <begin position="172"/>
        <end position="348"/>
    </location>
</feature>
<organism evidence="8 9">
    <name type="scientific">Eucalyptus globulus</name>
    <name type="common">Tasmanian blue gum</name>
    <dbReference type="NCBI Taxonomy" id="34317"/>
    <lineage>
        <taxon>Eukaryota</taxon>
        <taxon>Viridiplantae</taxon>
        <taxon>Streptophyta</taxon>
        <taxon>Embryophyta</taxon>
        <taxon>Tracheophyta</taxon>
        <taxon>Spermatophyta</taxon>
        <taxon>Magnoliopsida</taxon>
        <taxon>eudicotyledons</taxon>
        <taxon>Gunneridae</taxon>
        <taxon>Pentapetalae</taxon>
        <taxon>rosids</taxon>
        <taxon>malvids</taxon>
        <taxon>Myrtales</taxon>
        <taxon>Myrtaceae</taxon>
        <taxon>Myrtoideae</taxon>
        <taxon>Eucalypteae</taxon>
        <taxon>Eucalyptus</taxon>
    </lineage>
</organism>
<dbReference type="InterPro" id="IPR055414">
    <property type="entry name" value="LRR_R13L4/SHOC2-like"/>
</dbReference>
<dbReference type="InterPro" id="IPR027417">
    <property type="entry name" value="P-loop_NTPase"/>
</dbReference>
<dbReference type="Pfam" id="PF00931">
    <property type="entry name" value="NB-ARC"/>
    <property type="match status" value="1"/>
</dbReference>
<keyword evidence="2" id="KW-0547">Nucleotide-binding</keyword>
<dbReference type="InterPro" id="IPR044974">
    <property type="entry name" value="Disease_R_plants"/>
</dbReference>
<dbReference type="InterPro" id="IPR038005">
    <property type="entry name" value="RX-like_CC"/>
</dbReference>
<evidence type="ECO:0000259" key="5">
    <source>
        <dbReference type="Pfam" id="PF18052"/>
    </source>
</evidence>
<keyword evidence="9" id="KW-1185">Reference proteome</keyword>
<dbReference type="GO" id="GO:0006952">
    <property type="term" value="P:defense response"/>
    <property type="evidence" value="ECO:0007669"/>
    <property type="project" value="UniProtKB-KW"/>
</dbReference>
<keyword evidence="3" id="KW-0611">Plant defense</keyword>
<dbReference type="Pfam" id="PF18052">
    <property type="entry name" value="Rx_N"/>
    <property type="match status" value="1"/>
</dbReference>
<evidence type="ECO:0000256" key="3">
    <source>
        <dbReference type="ARBA" id="ARBA00022821"/>
    </source>
</evidence>
<dbReference type="PANTHER" id="PTHR23155:SF1205">
    <property type="entry name" value="DISEASE RESISTANCE PROTEIN RPM1"/>
    <property type="match status" value="1"/>
</dbReference>
<dbReference type="GO" id="GO:0051707">
    <property type="term" value="P:response to other organism"/>
    <property type="evidence" value="ECO:0007669"/>
    <property type="project" value="UniProtKB-ARBA"/>
</dbReference>
<dbReference type="Pfam" id="PF23559">
    <property type="entry name" value="WHD_DRP"/>
    <property type="match status" value="1"/>
</dbReference>
<evidence type="ECO:0000256" key="2">
    <source>
        <dbReference type="ARBA" id="ARBA00022741"/>
    </source>
</evidence>
<protein>
    <recommendedName>
        <fullName evidence="10">Disease resistance protein RPM1-like</fullName>
    </recommendedName>
</protein>
<evidence type="ECO:0000259" key="4">
    <source>
        <dbReference type="Pfam" id="PF00931"/>
    </source>
</evidence>
<dbReference type="SUPFAM" id="SSF52540">
    <property type="entry name" value="P-loop containing nucleoside triphosphate hydrolases"/>
    <property type="match status" value="1"/>
</dbReference>
<dbReference type="FunFam" id="1.10.10.10:FF:000322">
    <property type="entry name" value="Probable disease resistance protein At1g63360"/>
    <property type="match status" value="1"/>
</dbReference>
<comment type="caution">
    <text evidence="8">The sequence shown here is derived from an EMBL/GenBank/DDBJ whole genome shotgun (WGS) entry which is preliminary data.</text>
</comment>
<dbReference type="InterPro" id="IPR002182">
    <property type="entry name" value="NB-ARC"/>
</dbReference>
<dbReference type="Gene3D" id="1.10.8.430">
    <property type="entry name" value="Helical domain of apoptotic protease-activating factors"/>
    <property type="match status" value="1"/>
</dbReference>
<dbReference type="InterPro" id="IPR036388">
    <property type="entry name" value="WH-like_DNA-bd_sf"/>
</dbReference>
<dbReference type="Gene3D" id="3.80.10.10">
    <property type="entry name" value="Ribonuclease Inhibitor"/>
    <property type="match status" value="1"/>
</dbReference>
<dbReference type="PRINTS" id="PR00364">
    <property type="entry name" value="DISEASERSIST"/>
</dbReference>
<sequence length="955" mass="109998">MTESAISCLVEKLAMFVEQEVNLLKGVRGEIELIRDEFERMKAFLKHTESSKDDDPELKVWVKQVRDVAYDVEDTLDEYTLNLARDHGDGVMRYLHKIKLSINNLKERRHLSSKITDIRTKVLSISEGHRRYHFKSYCAEQSASASIGGTSWHDLREDTFPVEEGELVGIDQPREELIKWLVDGEPELEVVSILGMGGSGKTTLAERVYDNHQVKAYFQSHAWINVSQSYKIQDILRDMIGQLHGEIEQRAPQGIESANSVRLKQILKDFLHQKRYVIVLDDVWNLEALEGIKSAMPNGSCSSRIIITTRIANIATFSSNQSKVYIRKPLSPEESWFLFCKKAFRGKLCPPHLKNLSRQILKKCEGLPLAIVAIGGLLFAKDVQEWEMISHSLAVELESNDRMQIFRKILSLSYIDLHYNLKSCFLYLGLFPEDRVIECMTLIRLWIAEGFIEERERMTQEEVAQRYLNELINRNLVQIAETDLEGRLKTCRVHDLMRESILSKLKDENFVSFLSEQTKELHERVRRLSVQYNCNNALNQLNLPSLRSLLIFQLRTSSSIDEQFFPTSSKLLRVLDLGGSCLHKFPQQILDFVHLKYLSLRRSNVRIIPRSIVKLQNLETLDLKHTFVSGIPMEITKLKKLQHLLVYSDAKITTSVPFGFRKGFSAPKGIAALTSLQNLCCVKAGGDQSKNTMQELGELSRLRRLGVTDLKKDDAKELCHSLEKMTNLQSLNVNAKSEFDIIDLDFLSSAPPFLRGLHIEGCLKKLPHWLPLLTSLTKLRLAWTKLKSSPLIALQNLPNLVELYLSNAFDGKTLVFGDNGFPKLKKLFFANLENLRFALMNGQAMPCLQSLIIVGCRHLDWQSLLVVICGLANLKHLQFYEMPEEFALVFYPYSRNRMRKGILQEHYEEVMERNPEVYFFWWKEDHRERHDLSLDSYNVIKGRVMSRIEVIPIIS</sequence>
<keyword evidence="1" id="KW-0677">Repeat</keyword>
<dbReference type="CDD" id="cd14798">
    <property type="entry name" value="RX-CC_like"/>
    <property type="match status" value="1"/>
</dbReference>
<dbReference type="PANTHER" id="PTHR23155">
    <property type="entry name" value="DISEASE RESISTANCE PROTEIN RP"/>
    <property type="match status" value="1"/>
</dbReference>
<evidence type="ECO:0008006" key="10">
    <source>
        <dbReference type="Google" id="ProtNLM"/>
    </source>
</evidence>
<feature type="domain" description="Disease resistance protein winged helix" evidence="6">
    <location>
        <begin position="430"/>
        <end position="499"/>
    </location>
</feature>
<dbReference type="Gene3D" id="3.40.50.300">
    <property type="entry name" value="P-loop containing nucleotide triphosphate hydrolases"/>
    <property type="match status" value="1"/>
</dbReference>